<dbReference type="GO" id="GO:0005829">
    <property type="term" value="C:cytosol"/>
    <property type="evidence" value="ECO:0007669"/>
    <property type="project" value="TreeGrafter"/>
</dbReference>
<dbReference type="SUPFAM" id="SSF117130">
    <property type="entry name" value="CsrA-like"/>
    <property type="match status" value="1"/>
</dbReference>
<dbReference type="InterPro" id="IPR003751">
    <property type="entry name" value="CsrA"/>
</dbReference>
<keyword evidence="5" id="KW-1005">Bacterial flagellum biogenesis</keyword>
<comment type="subunit">
    <text evidence="5">Homodimer; the beta-strands of each monomer intercalate to form a hydrophobic core, while the alpha-helices form wings that extend away from the core.</text>
</comment>
<dbReference type="EMBL" id="JACHJS010000001">
    <property type="protein sequence ID" value="MBB4968347.1"/>
    <property type="molecule type" value="Genomic_DNA"/>
</dbReference>
<dbReference type="GO" id="GO:1902208">
    <property type="term" value="P:regulation of bacterial-type flagellum assembly"/>
    <property type="evidence" value="ECO:0007669"/>
    <property type="project" value="UniProtKB-UniRule"/>
</dbReference>
<protein>
    <recommendedName>
        <fullName evidence="5">Translational regulator CsrA</fullName>
    </recommendedName>
</protein>
<evidence type="ECO:0000256" key="4">
    <source>
        <dbReference type="ARBA" id="ARBA00022884"/>
    </source>
</evidence>
<dbReference type="AlphaFoldDB" id="A0A7W7T849"/>
<evidence type="ECO:0000313" key="7">
    <source>
        <dbReference type="Proteomes" id="UP000542674"/>
    </source>
</evidence>
<dbReference type="GO" id="GO:0006402">
    <property type="term" value="P:mRNA catabolic process"/>
    <property type="evidence" value="ECO:0007669"/>
    <property type="project" value="InterPro"/>
</dbReference>
<proteinExistence type="inferred from homology"/>
<dbReference type="GO" id="GO:0045947">
    <property type="term" value="P:negative regulation of translational initiation"/>
    <property type="evidence" value="ECO:0007669"/>
    <property type="project" value="UniProtKB-UniRule"/>
</dbReference>
<dbReference type="Proteomes" id="UP000542674">
    <property type="component" value="Unassembled WGS sequence"/>
</dbReference>
<keyword evidence="2 5" id="KW-0678">Repressor</keyword>
<keyword evidence="1 5" id="KW-0963">Cytoplasm</keyword>
<comment type="function">
    <text evidence="5">A translational regulator that binds mRNA to regulate translation initiation and/or mRNA stability. Usually binds in the 5'-UTR at or near the Shine-Dalgarno sequence preventing ribosome-binding, thus repressing translation. Its main target seems to be the major flagellin gene, while its function is anatagonized by FliW.</text>
</comment>
<comment type="caution">
    <text evidence="6">The sequence shown here is derived from an EMBL/GenBank/DDBJ whole genome shotgun (WGS) entry which is preliminary data.</text>
</comment>
<evidence type="ECO:0000256" key="1">
    <source>
        <dbReference type="ARBA" id="ARBA00022490"/>
    </source>
</evidence>
<sequence length="78" mass="8547">MLVLTRRSGESVRIGDEVTVTVLDVRGDVVRIGVAAPRSIAVHRDEVYRELKKANEQAVADEAATAALTEALRFRRDG</sequence>
<organism evidence="6 7">
    <name type="scientific">Saccharothrix violaceirubra</name>
    <dbReference type="NCBI Taxonomy" id="413306"/>
    <lineage>
        <taxon>Bacteria</taxon>
        <taxon>Bacillati</taxon>
        <taxon>Actinomycetota</taxon>
        <taxon>Actinomycetes</taxon>
        <taxon>Pseudonocardiales</taxon>
        <taxon>Pseudonocardiaceae</taxon>
        <taxon>Saccharothrix</taxon>
    </lineage>
</organism>
<evidence type="ECO:0000256" key="3">
    <source>
        <dbReference type="ARBA" id="ARBA00022845"/>
    </source>
</evidence>
<keyword evidence="7" id="KW-1185">Reference proteome</keyword>
<dbReference type="GO" id="GO:0044781">
    <property type="term" value="P:bacterial-type flagellum organization"/>
    <property type="evidence" value="ECO:0007669"/>
    <property type="project" value="UniProtKB-KW"/>
</dbReference>
<dbReference type="FunFam" id="2.60.40.4380:FF:000002">
    <property type="entry name" value="Translational regulator CsrA"/>
    <property type="match status" value="1"/>
</dbReference>
<reference evidence="6 7" key="1">
    <citation type="submission" date="2020-08" db="EMBL/GenBank/DDBJ databases">
        <title>Sequencing the genomes of 1000 actinobacteria strains.</title>
        <authorList>
            <person name="Klenk H.-P."/>
        </authorList>
    </citation>
    <scope>NUCLEOTIDE SEQUENCE [LARGE SCALE GENOMIC DNA]</scope>
    <source>
        <strain evidence="6 7">DSM 45084</strain>
    </source>
</reference>
<gene>
    <name evidence="5" type="primary">csrA</name>
    <name evidence="6" type="ORF">F4559_005706</name>
</gene>
<accession>A0A7W7T849</accession>
<evidence type="ECO:0000256" key="2">
    <source>
        <dbReference type="ARBA" id="ARBA00022491"/>
    </source>
</evidence>
<dbReference type="RefSeq" id="WP_184673821.1">
    <property type="nucleotide sequence ID" value="NZ_BAABAI010000028.1"/>
</dbReference>
<dbReference type="HAMAP" id="MF_00167">
    <property type="entry name" value="CsrA"/>
    <property type="match status" value="1"/>
</dbReference>
<keyword evidence="3 5" id="KW-0810">Translation regulation</keyword>
<comment type="similarity">
    <text evidence="5">Belongs to the CsrA/RsmA family.</text>
</comment>
<dbReference type="InterPro" id="IPR036107">
    <property type="entry name" value="CsrA_sf"/>
</dbReference>
<dbReference type="Pfam" id="PF02599">
    <property type="entry name" value="CsrA"/>
    <property type="match status" value="1"/>
</dbReference>
<dbReference type="NCBIfam" id="NF002469">
    <property type="entry name" value="PRK01712.1"/>
    <property type="match status" value="1"/>
</dbReference>
<dbReference type="GO" id="GO:0006109">
    <property type="term" value="P:regulation of carbohydrate metabolic process"/>
    <property type="evidence" value="ECO:0007669"/>
    <property type="project" value="InterPro"/>
</dbReference>
<dbReference type="NCBIfam" id="TIGR00202">
    <property type="entry name" value="csrA"/>
    <property type="match status" value="1"/>
</dbReference>
<dbReference type="Gene3D" id="2.60.40.4380">
    <property type="entry name" value="Translational regulator CsrA"/>
    <property type="match status" value="1"/>
</dbReference>
<dbReference type="PANTHER" id="PTHR34984">
    <property type="entry name" value="CARBON STORAGE REGULATOR"/>
    <property type="match status" value="1"/>
</dbReference>
<dbReference type="PANTHER" id="PTHR34984:SF1">
    <property type="entry name" value="CARBON STORAGE REGULATOR"/>
    <property type="match status" value="1"/>
</dbReference>
<name>A0A7W7T849_9PSEU</name>
<dbReference type="GO" id="GO:0048027">
    <property type="term" value="F:mRNA 5'-UTR binding"/>
    <property type="evidence" value="ECO:0007669"/>
    <property type="project" value="UniProtKB-UniRule"/>
</dbReference>
<comment type="subcellular location">
    <subcellularLocation>
        <location evidence="5">Cytoplasm</location>
    </subcellularLocation>
</comment>
<keyword evidence="4 5" id="KW-0694">RNA-binding</keyword>
<evidence type="ECO:0000313" key="6">
    <source>
        <dbReference type="EMBL" id="MBB4968347.1"/>
    </source>
</evidence>
<evidence type="ECO:0000256" key="5">
    <source>
        <dbReference type="HAMAP-Rule" id="MF_00167"/>
    </source>
</evidence>